<accession>A0ABW5LLV0</accession>
<keyword evidence="1" id="KW-0732">Signal</keyword>
<reference evidence="3" key="1">
    <citation type="journal article" date="2019" name="Int. J. Syst. Evol. Microbiol.">
        <title>The Global Catalogue of Microorganisms (GCM) 10K type strain sequencing project: providing services to taxonomists for standard genome sequencing and annotation.</title>
        <authorList>
            <consortium name="The Broad Institute Genomics Platform"/>
            <consortium name="The Broad Institute Genome Sequencing Center for Infectious Disease"/>
            <person name="Wu L."/>
            <person name="Ma J."/>
        </authorList>
    </citation>
    <scope>NUCLEOTIDE SEQUENCE [LARGE SCALE GENOMIC DNA]</scope>
    <source>
        <strain evidence="3">KCTC 52127</strain>
    </source>
</reference>
<dbReference type="InterPro" id="IPR013783">
    <property type="entry name" value="Ig-like_fold"/>
</dbReference>
<dbReference type="Proteomes" id="UP001597508">
    <property type="component" value="Unassembled WGS sequence"/>
</dbReference>
<evidence type="ECO:0000313" key="3">
    <source>
        <dbReference type="Proteomes" id="UP001597508"/>
    </source>
</evidence>
<evidence type="ECO:0000256" key="1">
    <source>
        <dbReference type="SAM" id="SignalP"/>
    </source>
</evidence>
<dbReference type="Gene3D" id="2.60.40.10">
    <property type="entry name" value="Immunoglobulins"/>
    <property type="match status" value="1"/>
</dbReference>
<dbReference type="PANTHER" id="PTHR37833">
    <property type="entry name" value="LIPOPROTEIN-RELATED"/>
    <property type="match status" value="1"/>
</dbReference>
<feature type="signal peptide" evidence="1">
    <location>
        <begin position="1"/>
        <end position="19"/>
    </location>
</feature>
<feature type="chain" id="PRO_5046715779" evidence="1">
    <location>
        <begin position="20"/>
        <end position="139"/>
    </location>
</feature>
<dbReference type="RefSeq" id="WP_379664516.1">
    <property type="nucleotide sequence ID" value="NZ_JBHULH010000001.1"/>
</dbReference>
<organism evidence="2 3">
    <name type="scientific">Pseudotenacibaculum haliotis</name>
    <dbReference type="NCBI Taxonomy" id="1862138"/>
    <lineage>
        <taxon>Bacteria</taxon>
        <taxon>Pseudomonadati</taxon>
        <taxon>Bacteroidota</taxon>
        <taxon>Flavobacteriia</taxon>
        <taxon>Flavobacteriales</taxon>
        <taxon>Flavobacteriaceae</taxon>
        <taxon>Pseudotenacibaculum</taxon>
    </lineage>
</organism>
<sequence length="139" mass="15314">MRAVLTFALILFVGFSSFGQDDKPIFKFKAETLNYGKIALGSDGKRVFEFTNVGKSPLIITRIQASCGCTVPKKPERPIMPGEKGTIEISYDTKRVGGFSKAITIFSNAKTPRKMVKIKGYVERVAAPEKKKSMLSNDS</sequence>
<proteinExistence type="predicted"/>
<comment type="caution">
    <text evidence="2">The sequence shown here is derived from an EMBL/GenBank/DDBJ whole genome shotgun (WGS) entry which is preliminary data.</text>
</comment>
<dbReference type="EMBL" id="JBHULH010000001">
    <property type="protein sequence ID" value="MFD2565790.1"/>
    <property type="molecule type" value="Genomic_DNA"/>
</dbReference>
<gene>
    <name evidence="2" type="ORF">ACFSRZ_00320</name>
</gene>
<evidence type="ECO:0000313" key="2">
    <source>
        <dbReference type="EMBL" id="MFD2565790.1"/>
    </source>
</evidence>
<dbReference type="Pfam" id="PF07610">
    <property type="entry name" value="DUF1573"/>
    <property type="match status" value="1"/>
</dbReference>
<dbReference type="PANTHER" id="PTHR37833:SF1">
    <property type="entry name" value="SIGNAL PEPTIDE PROTEIN"/>
    <property type="match status" value="1"/>
</dbReference>
<name>A0ABW5LLV0_9FLAO</name>
<keyword evidence="3" id="KW-1185">Reference proteome</keyword>
<dbReference type="InterPro" id="IPR011467">
    <property type="entry name" value="DUF1573"/>
</dbReference>
<protein>
    <submittedName>
        <fullName evidence="2">DUF1573 domain-containing protein</fullName>
    </submittedName>
</protein>